<dbReference type="InterPro" id="IPR050583">
    <property type="entry name" value="Mycobacterial_A85_antigen"/>
</dbReference>
<comment type="caution">
    <text evidence="1">The sequence shown here is derived from an EMBL/GenBank/DDBJ whole genome shotgun (WGS) entry which is preliminary data.</text>
</comment>
<dbReference type="InterPro" id="IPR029058">
    <property type="entry name" value="AB_hydrolase_fold"/>
</dbReference>
<dbReference type="Pfam" id="PF00756">
    <property type="entry name" value="Esterase"/>
    <property type="match status" value="1"/>
</dbReference>
<reference evidence="2" key="1">
    <citation type="journal article" date="2019" name="Int. J. Syst. Evol. Microbiol.">
        <title>The Global Catalogue of Microorganisms (GCM) 10K type strain sequencing project: providing services to taxonomists for standard genome sequencing and annotation.</title>
        <authorList>
            <consortium name="The Broad Institute Genomics Platform"/>
            <consortium name="The Broad Institute Genome Sequencing Center for Infectious Disease"/>
            <person name="Wu L."/>
            <person name="Ma J."/>
        </authorList>
    </citation>
    <scope>NUCLEOTIDE SEQUENCE [LARGE SCALE GENOMIC DNA]</scope>
    <source>
        <strain evidence="2">CGMCC 1.7693</strain>
    </source>
</reference>
<evidence type="ECO:0000313" key="2">
    <source>
        <dbReference type="Proteomes" id="UP000641206"/>
    </source>
</evidence>
<keyword evidence="2" id="KW-1185">Reference proteome</keyword>
<name>A0ABQ2NU83_9BACI</name>
<dbReference type="PANTHER" id="PTHR48098">
    <property type="entry name" value="ENTEROCHELIN ESTERASE-RELATED"/>
    <property type="match status" value="1"/>
</dbReference>
<dbReference type="Proteomes" id="UP000641206">
    <property type="component" value="Unassembled WGS sequence"/>
</dbReference>
<sequence>MQIKSEKIHDYQVTVVLPTGYDSEKTYRTIYMHDGGNAATQAMNYIDHLIITEQIEPMILVGVVPIDRNNDYTPWVTSSLLPNQPNLGGQAKEYLHVLVHEIKPFIDMNYATNASPDHTAIAGCSFGGLVSIFASYYYPKIFHDYIILSASFWYDGFIQYLQGEEVVRQGKSYQKPVINRENHQMYLYVGEIEGIYRESAQKHMVDYTKKAYGELKKEGFSDSNLLFETHPEGTHDVYFFSPHFIRALRWLYGDKKIRPASFE</sequence>
<accession>A0ABQ2NU83</accession>
<dbReference type="Gene3D" id="3.40.50.1820">
    <property type="entry name" value="alpha/beta hydrolase"/>
    <property type="match status" value="1"/>
</dbReference>
<gene>
    <name evidence="1" type="ORF">GCM10011346_19640</name>
</gene>
<organism evidence="1 2">
    <name type="scientific">Oceanobacillus neutriphilus</name>
    <dbReference type="NCBI Taxonomy" id="531815"/>
    <lineage>
        <taxon>Bacteria</taxon>
        <taxon>Bacillati</taxon>
        <taxon>Bacillota</taxon>
        <taxon>Bacilli</taxon>
        <taxon>Bacillales</taxon>
        <taxon>Bacillaceae</taxon>
        <taxon>Oceanobacillus</taxon>
    </lineage>
</organism>
<protein>
    <submittedName>
        <fullName evidence="1">Esterase</fullName>
    </submittedName>
</protein>
<proteinExistence type="predicted"/>
<dbReference type="EMBL" id="BMLW01000005">
    <property type="protein sequence ID" value="GGP10653.1"/>
    <property type="molecule type" value="Genomic_DNA"/>
</dbReference>
<dbReference type="RefSeq" id="WP_188734259.1">
    <property type="nucleotide sequence ID" value="NZ_BMLW01000005.1"/>
</dbReference>
<dbReference type="PANTHER" id="PTHR48098:SF6">
    <property type="entry name" value="FERRI-BACILLIBACTIN ESTERASE BESA"/>
    <property type="match status" value="1"/>
</dbReference>
<dbReference type="SUPFAM" id="SSF53474">
    <property type="entry name" value="alpha/beta-Hydrolases"/>
    <property type="match status" value="1"/>
</dbReference>
<dbReference type="InterPro" id="IPR000801">
    <property type="entry name" value="Esterase-like"/>
</dbReference>
<evidence type="ECO:0000313" key="1">
    <source>
        <dbReference type="EMBL" id="GGP10653.1"/>
    </source>
</evidence>